<dbReference type="InterPro" id="IPR041371">
    <property type="entry name" value="GH92_N"/>
</dbReference>
<comment type="caution">
    <text evidence="13">The sequence shown here is derived from an EMBL/GenBank/DDBJ whole genome shotgun (WGS) entry which is preliminary data.</text>
</comment>
<evidence type="ECO:0000259" key="12">
    <source>
        <dbReference type="Pfam" id="PF17678"/>
    </source>
</evidence>
<dbReference type="Pfam" id="PF17678">
    <property type="entry name" value="Glyco_hydro_92N"/>
    <property type="match status" value="1"/>
</dbReference>
<protein>
    <recommendedName>
        <fullName evidence="15">Glycoside hydrolase family 92 protein</fullName>
    </recommendedName>
</protein>
<dbReference type="GO" id="GO:0006516">
    <property type="term" value="P:glycoprotein catabolic process"/>
    <property type="evidence" value="ECO:0007669"/>
    <property type="project" value="TreeGrafter"/>
</dbReference>
<feature type="active site" description="Proton donor" evidence="7">
    <location>
        <position position="170"/>
    </location>
</feature>
<dbReference type="SUPFAM" id="SSF48208">
    <property type="entry name" value="Six-hairpin glycosidases"/>
    <property type="match status" value="2"/>
</dbReference>
<feature type="binding site" evidence="8">
    <location>
        <position position="246"/>
    </location>
    <ligand>
        <name>substrate</name>
    </ligand>
</feature>
<feature type="active site" description="Nucleophile" evidence="7">
    <location>
        <position position="108"/>
    </location>
</feature>
<feature type="domain" description="Alginate lyase" evidence="10">
    <location>
        <begin position="464"/>
        <end position="668"/>
    </location>
</feature>
<evidence type="ECO:0008006" key="15">
    <source>
        <dbReference type="Google" id="ProtNLM"/>
    </source>
</evidence>
<dbReference type="GO" id="GO:0005975">
    <property type="term" value="P:carbohydrate metabolic process"/>
    <property type="evidence" value="ECO:0007669"/>
    <property type="project" value="InterPro"/>
</dbReference>
<dbReference type="FunFam" id="3.30.2080.10:FF:000001">
    <property type="entry name" value="Alpha-1,2-mannosidase subfamily"/>
    <property type="match status" value="1"/>
</dbReference>
<evidence type="ECO:0000256" key="7">
    <source>
        <dbReference type="PIRSR" id="PIRSR610905-1"/>
    </source>
</evidence>
<comment type="cofactor">
    <cofactor evidence="1">
        <name>Ca(2+)</name>
        <dbReference type="ChEBI" id="CHEBI:29108"/>
    </cofactor>
</comment>
<feature type="binding site" evidence="8">
    <location>
        <position position="108"/>
    </location>
    <ligand>
        <name>substrate</name>
    </ligand>
</feature>
<dbReference type="InterPro" id="IPR014718">
    <property type="entry name" value="GH-type_carb-bd"/>
</dbReference>
<evidence type="ECO:0000259" key="11">
    <source>
        <dbReference type="Pfam" id="PF07971"/>
    </source>
</evidence>
<evidence type="ECO:0000256" key="5">
    <source>
        <dbReference type="ARBA" id="ARBA00022837"/>
    </source>
</evidence>
<feature type="binding site" evidence="8">
    <location>
        <position position="230"/>
    </location>
    <ligand>
        <name>substrate</name>
    </ligand>
</feature>
<comment type="subunit">
    <text evidence="2">Monomer.</text>
</comment>
<evidence type="ECO:0000256" key="2">
    <source>
        <dbReference type="ARBA" id="ARBA00011245"/>
    </source>
</evidence>
<dbReference type="Pfam" id="PF07470">
    <property type="entry name" value="Glyco_hydro_88"/>
    <property type="match status" value="1"/>
</dbReference>
<accession>A0A395VZZ3</accession>
<evidence type="ECO:0000256" key="9">
    <source>
        <dbReference type="SAM" id="SignalP"/>
    </source>
</evidence>
<gene>
    <name evidence="13" type="ORF">DWX70_09350</name>
</gene>
<dbReference type="Gene3D" id="1.50.10.100">
    <property type="entry name" value="Chondroitin AC/alginate lyase"/>
    <property type="match status" value="1"/>
</dbReference>
<evidence type="ECO:0000256" key="4">
    <source>
        <dbReference type="ARBA" id="ARBA00022801"/>
    </source>
</evidence>
<dbReference type="Pfam" id="PF07971">
    <property type="entry name" value="Glyco_hydro_92"/>
    <property type="match status" value="1"/>
</dbReference>
<dbReference type="NCBIfam" id="TIGR01180">
    <property type="entry name" value="aman2_put"/>
    <property type="match status" value="1"/>
</dbReference>
<feature type="chain" id="PRO_5017186094" description="Glycoside hydrolase family 92 protein" evidence="9">
    <location>
        <begin position="22"/>
        <end position="1456"/>
    </location>
</feature>
<dbReference type="RefSeq" id="WP_004319317.1">
    <property type="nucleotide sequence ID" value="NZ_BAABYJ010000001.1"/>
</dbReference>
<dbReference type="GO" id="GO:0042597">
    <property type="term" value="C:periplasmic space"/>
    <property type="evidence" value="ECO:0007669"/>
    <property type="project" value="InterPro"/>
</dbReference>
<feature type="domain" description="Glycosyl hydrolase family 92" evidence="11">
    <location>
        <begin position="987"/>
        <end position="1453"/>
    </location>
</feature>
<dbReference type="InterPro" id="IPR008397">
    <property type="entry name" value="Alginate_lyase_dom"/>
</dbReference>
<dbReference type="FunFam" id="1.20.1610.10:FF:000001">
    <property type="entry name" value="Putative alpha-1,2-mannosidase"/>
    <property type="match status" value="1"/>
</dbReference>
<dbReference type="InterPro" id="IPR008929">
    <property type="entry name" value="Chondroitin_lyas"/>
</dbReference>
<keyword evidence="5" id="KW-0106">Calcium</keyword>
<dbReference type="Gene3D" id="3.30.2080.10">
    <property type="entry name" value="GH92 mannosidase domain"/>
    <property type="match status" value="1"/>
</dbReference>
<name>A0A395VZZ3_BACOV</name>
<dbReference type="Gene3D" id="1.20.1610.10">
    <property type="entry name" value="alpha-1,2-mannosidases domains"/>
    <property type="match status" value="1"/>
</dbReference>
<dbReference type="Gene3D" id="2.70.98.10">
    <property type="match status" value="1"/>
</dbReference>
<proteinExistence type="predicted"/>
<keyword evidence="6" id="KW-0456">Lyase</keyword>
<dbReference type="SUPFAM" id="SSF48230">
    <property type="entry name" value="Chondroitin AC/alginate lyase"/>
    <property type="match status" value="1"/>
</dbReference>
<dbReference type="InterPro" id="IPR010905">
    <property type="entry name" value="Glyco_hydro_88"/>
</dbReference>
<dbReference type="Pfam" id="PF05426">
    <property type="entry name" value="Alginate_lyase"/>
    <property type="match status" value="1"/>
</dbReference>
<dbReference type="EMBL" id="QRVZ01000006">
    <property type="protein sequence ID" value="RGS84569.1"/>
    <property type="molecule type" value="Genomic_DNA"/>
</dbReference>
<dbReference type="GO" id="GO:0000224">
    <property type="term" value="F:peptide-N4-(N-acetyl-beta-glucosaminyl)asparagine amidase activity"/>
    <property type="evidence" value="ECO:0007669"/>
    <property type="project" value="TreeGrafter"/>
</dbReference>
<dbReference type="GO" id="GO:0005829">
    <property type="term" value="C:cytosol"/>
    <property type="evidence" value="ECO:0007669"/>
    <property type="project" value="TreeGrafter"/>
</dbReference>
<dbReference type="InterPro" id="IPR012341">
    <property type="entry name" value="6hp_glycosidase-like_sf"/>
</dbReference>
<evidence type="ECO:0000313" key="13">
    <source>
        <dbReference type="EMBL" id="RGS84569.1"/>
    </source>
</evidence>
<dbReference type="Proteomes" id="UP000266492">
    <property type="component" value="Unassembled WGS sequence"/>
</dbReference>
<reference evidence="13 14" key="1">
    <citation type="submission" date="2018-08" db="EMBL/GenBank/DDBJ databases">
        <title>A genome reference for cultivated species of the human gut microbiota.</title>
        <authorList>
            <person name="Zou Y."/>
            <person name="Xue W."/>
            <person name="Luo G."/>
        </authorList>
    </citation>
    <scope>NUCLEOTIDE SEQUENCE [LARGE SCALE GENOMIC DNA]</scope>
    <source>
        <strain evidence="13 14">AF20-9LB</strain>
    </source>
</reference>
<dbReference type="InterPro" id="IPR005887">
    <property type="entry name" value="GH92_a_mannosidase_put"/>
</dbReference>
<dbReference type="GO" id="GO:0030246">
    <property type="term" value="F:carbohydrate binding"/>
    <property type="evidence" value="ECO:0007669"/>
    <property type="project" value="InterPro"/>
</dbReference>
<dbReference type="InterPro" id="IPR008928">
    <property type="entry name" value="6-hairpin_glycosidase_sf"/>
</dbReference>
<dbReference type="PANTHER" id="PTHR12143:SF39">
    <property type="entry name" value="SECRETED PROTEIN"/>
    <property type="match status" value="1"/>
</dbReference>
<dbReference type="FunFam" id="1.20.1050.60:FF:000001">
    <property type="entry name" value="Putative alpha-1,2-mannosidase"/>
    <property type="match status" value="1"/>
</dbReference>
<evidence type="ECO:0000256" key="1">
    <source>
        <dbReference type="ARBA" id="ARBA00001913"/>
    </source>
</evidence>
<evidence type="ECO:0000256" key="6">
    <source>
        <dbReference type="ARBA" id="ARBA00023239"/>
    </source>
</evidence>
<dbReference type="Gene3D" id="1.50.10.10">
    <property type="match status" value="1"/>
</dbReference>
<keyword evidence="3 9" id="KW-0732">Signal</keyword>
<sequence>MIKKRILSLWISLCVICIAGAQEKELAYCNRQIHKTLKAIGTSSKLPRAIEAGKSSWNMVSPHDWTSGFFPGVLWYDYEYSHEPEIKEKAVHFTKLLESLSSKVTSHDMGFQMFCSYGHAYRLTKENYYKDILLKSADELAKLYNPRVGTLLSWPWKVKESNWPHNTIIDNMMNLELLFWAAKHGGGKRLYDIALSHARVTKANHFRTDGSCYHVAVYDTITGKLIKGITHQGYNDASMWARGQAWAVYGYTMVYRETRDKEYLRFAEKVADLYIRRLPADLIPYWDFDAPDIPTAPRDASAAAVVASALLELSTLEDDKERADKYYKLAEKMLRNLSTKKYQSRDKNPALLLHSTGHYPADDEIDASIIYADYYYIEALMRWKKIRAGQSLSEANKFMHPGILHTKESLERMKYYVDHRIEPAYSSYRLLEADSCALSTYQMQGPFEVIARLGVNKHTKRPSEDDHKAAYLNALMWTLTGDEAHARKSIEILNAYSTTLKLIGPNDNDDPLCASLQGSMLANAAELIKHTYSKVTPAEIAGWEKMLRTVFIPVLDTFFKAKPYTNGNWGAAATKAYMAFGIFLEDEALYNQAVHFYYNGHDNGTIKNYIGENGQCQESGRDQDHVMFGLGNLAEACETAYNQGDEKMYAALDNRLLTGYEYTAKYNLGESVPFTTWTDISGRYCNWQIISDKLRGVFRPIYEIVYNHYVTRKGLDMPYTRRVLSKMSVEGASKWCDGPGYGTLFFRTDMDDDYIRYADPFVGTSDNGHTFPGACVPFGFIQASPETGNDEWKYCSGYNFADDSLIGFAQTHLSGTGCPDLGDVLLLPFSGEVKDGVYRSKFDKKSEKASPGYYAVRLTDAAVDVELTSTQRTSFHRYVYHSTAPAHLLVDLQNGIVWDKERLKTHVLSAEMDMPDNHTITGHQVVENWVKRQYYYVISFDKPYVVREVLSSAGGEKAKRLILDFDLAEGDTLQVKIALSSVCLEGAKAALAKENPGWDFDKIRMEACRQWNNLFDRVKVTGSDEQKKNFYTSLYHLFIQPNDMADTDGRYRGADDKVYTSKTGSYYSTLSLWDTYRATHPLYTILSPERVDGMIQSMLEHYRTMGYLPIWALWGKEAHCMIGNHAIPVIVDAYLKGFRGFDVEEAYAAIRGSSTVSHQHSDWEVYDRYGYYPFDIIPKESVSRTLESTYDDYCVARMAKSLGKEKDYAYFSRRASYYKNLLDPSTTMMRGKDSKGKWRTPFNTFLLSHAATSGGDYTEGNAWQYTWHVQHDVEGLIDLFGGKEKFANKLDSLFFLESSAENTGFTQDVTGLIGQYAHGNEPSHHVAYLYNYAGQPYKTQQLIREIFDRFYLPKPDGLCGNDDCGQMSAWYIFSAMGFYPVNPIGGEYILGAPQVEEVTISLPNDKTFTMQAKGLSHENKYVKSVTWNGKPVENFRIHHSEIMKGGELVFVMTDKY</sequence>
<feature type="binding site" evidence="8">
    <location>
        <position position="242"/>
    </location>
    <ligand>
        <name>substrate</name>
    </ligand>
</feature>
<dbReference type="InterPro" id="IPR012939">
    <property type="entry name" value="Glyco_hydro_92"/>
</dbReference>
<organism evidence="13 14">
    <name type="scientific">Bacteroides ovatus</name>
    <dbReference type="NCBI Taxonomy" id="28116"/>
    <lineage>
        <taxon>Bacteria</taxon>
        <taxon>Pseudomonadati</taxon>
        <taxon>Bacteroidota</taxon>
        <taxon>Bacteroidia</taxon>
        <taxon>Bacteroidales</taxon>
        <taxon>Bacteroidaceae</taxon>
        <taxon>Bacteroides</taxon>
    </lineage>
</organism>
<feature type="binding site" evidence="8">
    <location>
        <position position="170"/>
    </location>
    <ligand>
        <name>substrate</name>
    </ligand>
</feature>
<evidence type="ECO:0000259" key="10">
    <source>
        <dbReference type="Pfam" id="PF05426"/>
    </source>
</evidence>
<dbReference type="PANTHER" id="PTHR12143">
    <property type="entry name" value="PEPTIDE N-GLYCANASE PNGASE -RELATED"/>
    <property type="match status" value="1"/>
</dbReference>
<feature type="signal peptide" evidence="9">
    <location>
        <begin position="1"/>
        <end position="21"/>
    </location>
</feature>
<feature type="domain" description="Glycosyl hydrolase family 92 N-terminal" evidence="12">
    <location>
        <begin position="757"/>
        <end position="980"/>
    </location>
</feature>
<dbReference type="InterPro" id="IPR050883">
    <property type="entry name" value="PNGase"/>
</dbReference>
<dbReference type="Gene3D" id="1.20.1050.60">
    <property type="entry name" value="alpha-1,2-mannosidase"/>
    <property type="match status" value="1"/>
</dbReference>
<feature type="binding site" evidence="8">
    <location>
        <position position="228"/>
    </location>
    <ligand>
        <name>substrate</name>
    </ligand>
</feature>
<evidence type="ECO:0000313" key="14">
    <source>
        <dbReference type="Proteomes" id="UP000266492"/>
    </source>
</evidence>
<dbReference type="GO" id="GO:0016829">
    <property type="term" value="F:lyase activity"/>
    <property type="evidence" value="ECO:0007669"/>
    <property type="project" value="UniProtKB-KW"/>
</dbReference>
<evidence type="ECO:0000256" key="8">
    <source>
        <dbReference type="PIRSR" id="PIRSR610905-2"/>
    </source>
</evidence>
<evidence type="ECO:0000256" key="3">
    <source>
        <dbReference type="ARBA" id="ARBA00022729"/>
    </source>
</evidence>
<keyword evidence="4" id="KW-0378">Hydrolase</keyword>